<name>W4LB56_ENTF1</name>
<protein>
    <submittedName>
        <fullName evidence="1">Uncharacterized protein</fullName>
    </submittedName>
</protein>
<reference evidence="1 2" key="1">
    <citation type="journal article" date="2014" name="Nature">
        <title>An environmental bacterial taxon with a large and distinct metabolic repertoire.</title>
        <authorList>
            <person name="Wilson M.C."/>
            <person name="Mori T."/>
            <person name="Ruckert C."/>
            <person name="Uria A.R."/>
            <person name="Helf M.J."/>
            <person name="Takada K."/>
            <person name="Gernert C."/>
            <person name="Steffens U.A."/>
            <person name="Heycke N."/>
            <person name="Schmitt S."/>
            <person name="Rinke C."/>
            <person name="Helfrich E.J."/>
            <person name="Brachmann A.O."/>
            <person name="Gurgui C."/>
            <person name="Wakimoto T."/>
            <person name="Kracht M."/>
            <person name="Crusemann M."/>
            <person name="Hentschel U."/>
            <person name="Abe I."/>
            <person name="Matsunaga S."/>
            <person name="Kalinowski J."/>
            <person name="Takeyama H."/>
            <person name="Piel J."/>
        </authorList>
    </citation>
    <scope>NUCLEOTIDE SEQUENCE [LARGE SCALE GENOMIC DNA]</scope>
    <source>
        <strain evidence="2">TSY1</strain>
    </source>
</reference>
<evidence type="ECO:0000313" key="1">
    <source>
        <dbReference type="EMBL" id="ETW95283.1"/>
    </source>
</evidence>
<organism evidence="1 2">
    <name type="scientific">Entotheonella factor</name>
    <dbReference type="NCBI Taxonomy" id="1429438"/>
    <lineage>
        <taxon>Bacteria</taxon>
        <taxon>Pseudomonadati</taxon>
        <taxon>Nitrospinota/Tectimicrobiota group</taxon>
        <taxon>Candidatus Tectimicrobiota</taxon>
        <taxon>Candidatus Entotheonellia</taxon>
        <taxon>Candidatus Entotheonellales</taxon>
        <taxon>Candidatus Entotheonellaceae</taxon>
        <taxon>Candidatus Entotheonella</taxon>
    </lineage>
</organism>
<proteinExistence type="predicted"/>
<dbReference type="EMBL" id="AZHW01000935">
    <property type="protein sequence ID" value="ETW95283.1"/>
    <property type="molecule type" value="Genomic_DNA"/>
</dbReference>
<accession>W4LB56</accession>
<dbReference type="AlphaFoldDB" id="W4LB56"/>
<comment type="caution">
    <text evidence="1">The sequence shown here is derived from an EMBL/GenBank/DDBJ whole genome shotgun (WGS) entry which is preliminary data.</text>
</comment>
<dbReference type="HOGENOM" id="CLU_2567460_0_0_7"/>
<sequence length="81" mass="9310">MLYDNVYILSDIFHRFLLDHPELQEGADAATEVDLMQRFEDWLDCETDVTDLSHKATLLQLVSSYEALMEVRDTLTTSTGL</sequence>
<dbReference type="Proteomes" id="UP000019141">
    <property type="component" value="Unassembled WGS sequence"/>
</dbReference>
<evidence type="ECO:0000313" key="2">
    <source>
        <dbReference type="Proteomes" id="UP000019141"/>
    </source>
</evidence>
<keyword evidence="2" id="KW-1185">Reference proteome</keyword>
<gene>
    <name evidence="1" type="ORF">ETSY1_31245</name>
</gene>